<dbReference type="InterPro" id="IPR052868">
    <property type="entry name" value="Izumo_fusion"/>
</dbReference>
<name>A0A452TIU4_URSMA</name>
<evidence type="ECO:0000256" key="1">
    <source>
        <dbReference type="SAM" id="MobiDB-lite"/>
    </source>
</evidence>
<feature type="region of interest" description="Disordered" evidence="1">
    <location>
        <begin position="77"/>
        <end position="98"/>
    </location>
</feature>
<reference evidence="2" key="1">
    <citation type="submission" date="2019-03" db="UniProtKB">
        <authorList>
            <consortium name="Ensembl"/>
        </authorList>
    </citation>
    <scope>IDENTIFICATION</scope>
</reference>
<protein>
    <submittedName>
        <fullName evidence="2">Uncharacterized protein</fullName>
    </submittedName>
</protein>
<organism evidence="2">
    <name type="scientific">Ursus maritimus</name>
    <name type="common">Polar bear</name>
    <name type="synonym">Thalarctos maritimus</name>
    <dbReference type="NCBI Taxonomy" id="29073"/>
    <lineage>
        <taxon>Eukaryota</taxon>
        <taxon>Metazoa</taxon>
        <taxon>Chordata</taxon>
        <taxon>Craniata</taxon>
        <taxon>Vertebrata</taxon>
        <taxon>Euteleostomi</taxon>
        <taxon>Mammalia</taxon>
        <taxon>Eutheria</taxon>
        <taxon>Laurasiatheria</taxon>
        <taxon>Carnivora</taxon>
        <taxon>Caniformia</taxon>
        <taxon>Ursidae</taxon>
        <taxon>Ursus</taxon>
    </lineage>
</organism>
<sequence length="98" mass="10059">IIETPVQPVGPSCGGGPGGRGGGACGCLSCVAGIFQYETISCSNCTDSHVVCFGYNCEESQADSLLSVEPDVGLDLTTLRSQPEPKPRGAPRNDLNNS</sequence>
<dbReference type="Ensembl" id="ENSUMAT00000009664.1">
    <property type="protein sequence ID" value="ENSUMAP00000008082.1"/>
    <property type="gene ID" value="ENSUMAG00000006190.1"/>
</dbReference>
<dbReference type="PANTHER" id="PTHR37357">
    <property type="entry name" value="IZUMO SPERM-EGG FUSION PROTEIN 4"/>
    <property type="match status" value="1"/>
</dbReference>
<dbReference type="AlphaFoldDB" id="A0A452TIU4"/>
<proteinExistence type="predicted"/>
<evidence type="ECO:0000313" key="2">
    <source>
        <dbReference type="Ensembl" id="ENSUMAP00000008082"/>
    </source>
</evidence>
<dbReference type="GO" id="GO:0005634">
    <property type="term" value="C:nucleus"/>
    <property type="evidence" value="ECO:0007669"/>
    <property type="project" value="TreeGrafter"/>
</dbReference>
<dbReference type="PANTHER" id="PTHR37357:SF1">
    <property type="entry name" value="IZUMO SPERM-EGG FUSION PROTEIN 4"/>
    <property type="match status" value="1"/>
</dbReference>
<accession>A0A452TIU4</accession>
<dbReference type="GeneTree" id="ENSGT00950000185514"/>